<feature type="region of interest" description="Disordered" evidence="1">
    <location>
        <begin position="25"/>
        <end position="70"/>
    </location>
</feature>
<evidence type="ECO:0000256" key="1">
    <source>
        <dbReference type="SAM" id="MobiDB-lite"/>
    </source>
</evidence>
<evidence type="ECO:0000313" key="3">
    <source>
        <dbReference type="Proteomes" id="UP001212152"/>
    </source>
</evidence>
<feature type="compositionally biased region" description="Polar residues" evidence="1">
    <location>
        <begin position="53"/>
        <end position="68"/>
    </location>
</feature>
<feature type="compositionally biased region" description="Basic residues" evidence="1">
    <location>
        <begin position="34"/>
        <end position="43"/>
    </location>
</feature>
<dbReference type="EMBL" id="JADGJQ010000070">
    <property type="protein sequence ID" value="KAJ3173445.1"/>
    <property type="molecule type" value="Genomic_DNA"/>
</dbReference>
<dbReference type="AlphaFoldDB" id="A0AAD5TDZ8"/>
<comment type="caution">
    <text evidence="2">The sequence shown here is derived from an EMBL/GenBank/DDBJ whole genome shotgun (WGS) entry which is preliminary data.</text>
</comment>
<proteinExistence type="predicted"/>
<gene>
    <name evidence="2" type="ORF">HDU87_007606</name>
</gene>
<sequence length="233" mass="26719">MIMSSPSSLPSRPAISAAQHLAAVSKTWQISTKTSRRNNKPTRKSQQQQHQQLRTSPSPQQQTHTPWSPNLPAQARKQLAATDALRTAHAHDYDLANQRATAAVSVARARRRVLENLLNVLDERNVEDAERHAAMTAAKETSRPSRHLPDPIPAFLVHLQREQHTNERFLKHRHQELHQQQPKPHPVLTQHQRETCVLFAEKLKLRIFDLVELYNDYRSKIDNVLAEMDSIKP</sequence>
<accession>A0AAD5TDZ8</accession>
<evidence type="ECO:0000313" key="2">
    <source>
        <dbReference type="EMBL" id="KAJ3173445.1"/>
    </source>
</evidence>
<reference evidence="2" key="1">
    <citation type="submission" date="2020-05" db="EMBL/GenBank/DDBJ databases">
        <title>Phylogenomic resolution of chytrid fungi.</title>
        <authorList>
            <person name="Stajich J.E."/>
            <person name="Amses K."/>
            <person name="Simmons R."/>
            <person name="Seto K."/>
            <person name="Myers J."/>
            <person name="Bonds A."/>
            <person name="Quandt C.A."/>
            <person name="Barry K."/>
            <person name="Liu P."/>
            <person name="Grigoriev I."/>
            <person name="Longcore J.E."/>
            <person name="James T.Y."/>
        </authorList>
    </citation>
    <scope>NUCLEOTIDE SEQUENCE</scope>
    <source>
        <strain evidence="2">JEL0379</strain>
    </source>
</reference>
<dbReference type="Proteomes" id="UP001212152">
    <property type="component" value="Unassembled WGS sequence"/>
</dbReference>
<organism evidence="2 3">
    <name type="scientific">Geranomyces variabilis</name>
    <dbReference type="NCBI Taxonomy" id="109894"/>
    <lineage>
        <taxon>Eukaryota</taxon>
        <taxon>Fungi</taxon>
        <taxon>Fungi incertae sedis</taxon>
        <taxon>Chytridiomycota</taxon>
        <taxon>Chytridiomycota incertae sedis</taxon>
        <taxon>Chytridiomycetes</taxon>
        <taxon>Spizellomycetales</taxon>
        <taxon>Powellomycetaceae</taxon>
        <taxon>Geranomyces</taxon>
    </lineage>
</organism>
<keyword evidence="3" id="KW-1185">Reference proteome</keyword>
<name>A0AAD5TDZ8_9FUNG</name>
<protein>
    <submittedName>
        <fullName evidence="2">Uncharacterized protein</fullName>
    </submittedName>
</protein>